<evidence type="ECO:0000313" key="9">
    <source>
        <dbReference type="EMBL" id="KFB07433.1"/>
    </source>
</evidence>
<evidence type="ECO:0000256" key="7">
    <source>
        <dbReference type="ARBA" id="ARBA00043224"/>
    </source>
</evidence>
<dbReference type="Pfam" id="PF00857">
    <property type="entry name" value="Isochorismatase"/>
    <property type="match status" value="1"/>
</dbReference>
<proteinExistence type="inferred from homology"/>
<dbReference type="InterPro" id="IPR000868">
    <property type="entry name" value="Isochorismatase-like_dom"/>
</dbReference>
<evidence type="ECO:0000313" key="10">
    <source>
        <dbReference type="Proteomes" id="UP000028523"/>
    </source>
</evidence>
<accession>A0A084U397</accession>
<keyword evidence="4 9" id="KW-0378">Hydrolase</keyword>
<keyword evidence="10" id="KW-1185">Reference proteome</keyword>
<gene>
    <name evidence="9" type="ORF">P271_267</name>
</gene>
<dbReference type="PANTHER" id="PTHR11080:SF2">
    <property type="entry name" value="LD05707P"/>
    <property type="match status" value="1"/>
</dbReference>
<dbReference type="InterPro" id="IPR052347">
    <property type="entry name" value="Isochorismatase_Nicotinamidase"/>
</dbReference>
<organism evidence="9 10">
    <name type="scientific">Malacoplasma iowae DK-CPA</name>
    <dbReference type="NCBI Taxonomy" id="1394179"/>
    <lineage>
        <taxon>Bacteria</taxon>
        <taxon>Bacillati</taxon>
        <taxon>Mycoplasmatota</taxon>
        <taxon>Mycoplasmoidales</taxon>
        <taxon>Mycoplasmoidaceae</taxon>
        <taxon>Malacoplasma</taxon>
    </lineage>
</organism>
<feature type="domain" description="Isochorismatase-like" evidence="8">
    <location>
        <begin position="16"/>
        <end position="174"/>
    </location>
</feature>
<dbReference type="AlphaFoldDB" id="A0A084U397"/>
<dbReference type="SUPFAM" id="SSF52499">
    <property type="entry name" value="Isochorismatase-like hydrolases"/>
    <property type="match status" value="1"/>
</dbReference>
<evidence type="ECO:0000256" key="6">
    <source>
        <dbReference type="ARBA" id="ARBA00039017"/>
    </source>
</evidence>
<evidence type="ECO:0000256" key="1">
    <source>
        <dbReference type="ARBA" id="ARBA00006336"/>
    </source>
</evidence>
<dbReference type="EC" id="3.5.1.19" evidence="6"/>
<evidence type="ECO:0000256" key="3">
    <source>
        <dbReference type="ARBA" id="ARBA00022723"/>
    </source>
</evidence>
<evidence type="ECO:0000256" key="4">
    <source>
        <dbReference type="ARBA" id="ARBA00022801"/>
    </source>
</evidence>
<keyword evidence="2" id="KW-0662">Pyridine nucleotide biosynthesis</keyword>
<dbReference type="GO" id="GO:0019363">
    <property type="term" value="P:pyridine nucleotide biosynthetic process"/>
    <property type="evidence" value="ECO:0007669"/>
    <property type="project" value="UniProtKB-KW"/>
</dbReference>
<dbReference type="GO" id="GO:0046872">
    <property type="term" value="F:metal ion binding"/>
    <property type="evidence" value="ECO:0007669"/>
    <property type="project" value="UniProtKB-KW"/>
</dbReference>
<dbReference type="Proteomes" id="UP000028523">
    <property type="component" value="Unassembled WGS sequence"/>
</dbReference>
<evidence type="ECO:0000259" key="8">
    <source>
        <dbReference type="Pfam" id="PF00857"/>
    </source>
</evidence>
<name>A0A084U397_MALIO</name>
<dbReference type="Gene3D" id="3.40.50.850">
    <property type="entry name" value="Isochorismatase-like"/>
    <property type="match status" value="1"/>
</dbReference>
<dbReference type="GO" id="GO:0008936">
    <property type="term" value="F:nicotinamidase activity"/>
    <property type="evidence" value="ECO:0007669"/>
    <property type="project" value="UniProtKB-EC"/>
</dbReference>
<reference evidence="9 10" key="1">
    <citation type="journal article" date="2014" name="PLoS ONE">
        <title>Reduction of Hydrogen Peroxide Accumulation and Toxicity by a Catalase from Mycoplasma iowae.</title>
        <authorList>
            <person name="Pritchard R.E."/>
            <person name="Prassinos A.J."/>
            <person name="Osborne J.D."/>
            <person name="Raviv Z."/>
            <person name="Balish M.F."/>
        </authorList>
    </citation>
    <scope>NUCLEOTIDE SEQUENCE [LARGE SCALE GENOMIC DNA]</scope>
    <source>
        <strain evidence="9 10">DK-CPA</strain>
    </source>
</reference>
<dbReference type="PANTHER" id="PTHR11080">
    <property type="entry name" value="PYRAZINAMIDASE/NICOTINAMIDASE"/>
    <property type="match status" value="1"/>
</dbReference>
<sequence length="188" mass="21742">MLMSENKINKFYKENSALIVVDMQNDFYVGGSLEVNGIQNILKPLKILIEKAILENVKIIFTKDNHPSNHISFSKWPKHCIKSTFGSLIIDDLNQYKKDLIVHKGEEKDIENYSCFFNGNDFSELKYFLENNKINNLYFCGVAGEYCVKFSALDAKKFNFNVFLIKNAICCIDKTFDLNLIDKEIKVI</sequence>
<dbReference type="EMBL" id="AWQU01000083">
    <property type="protein sequence ID" value="KFB07433.1"/>
    <property type="molecule type" value="Genomic_DNA"/>
</dbReference>
<comment type="caution">
    <text evidence="9">The sequence shown here is derived from an EMBL/GenBank/DDBJ whole genome shotgun (WGS) entry which is preliminary data.</text>
</comment>
<dbReference type="InterPro" id="IPR036380">
    <property type="entry name" value="Isochorismatase-like_sf"/>
</dbReference>
<evidence type="ECO:0000256" key="5">
    <source>
        <dbReference type="ARBA" id="ARBA00037900"/>
    </source>
</evidence>
<comment type="pathway">
    <text evidence="5">Cofactor biosynthesis; nicotinate biosynthesis; nicotinate from nicotinamide: step 1/1.</text>
</comment>
<comment type="similarity">
    <text evidence="1">Belongs to the isochorismatase family.</text>
</comment>
<protein>
    <recommendedName>
        <fullName evidence="6">nicotinamidase</fullName>
        <ecNumber evidence="6">3.5.1.19</ecNumber>
    </recommendedName>
    <alternativeName>
        <fullName evidence="7">Nicotinamide deamidase</fullName>
    </alternativeName>
</protein>
<evidence type="ECO:0000256" key="2">
    <source>
        <dbReference type="ARBA" id="ARBA00022642"/>
    </source>
</evidence>
<keyword evidence="3" id="KW-0479">Metal-binding</keyword>